<protein>
    <submittedName>
        <fullName evidence="3">Cellobiose 2-epimerase</fullName>
        <ecNumber evidence="3">5.1.3.11</ecNumber>
    </submittedName>
</protein>
<dbReference type="Gene3D" id="1.50.10.10">
    <property type="match status" value="1"/>
</dbReference>
<dbReference type="EC" id="5.1.3.11" evidence="3"/>
<keyword evidence="2 3" id="KW-0413">Isomerase</keyword>
<dbReference type="GO" id="GO:0047736">
    <property type="term" value="F:cellobiose epimerase activity"/>
    <property type="evidence" value="ECO:0007669"/>
    <property type="project" value="UniProtKB-EC"/>
</dbReference>
<comment type="similarity">
    <text evidence="1">Belongs to the N-acylglucosamine 2-epimerase family.</text>
</comment>
<evidence type="ECO:0000256" key="2">
    <source>
        <dbReference type="ARBA" id="ARBA00023235"/>
    </source>
</evidence>
<dbReference type="Pfam" id="PF07221">
    <property type="entry name" value="GlcNAc_2-epim"/>
    <property type="match status" value="1"/>
</dbReference>
<name>A0A645C057_9ZZZZ</name>
<dbReference type="GO" id="GO:0005975">
    <property type="term" value="P:carbohydrate metabolic process"/>
    <property type="evidence" value="ECO:0007669"/>
    <property type="project" value="InterPro"/>
</dbReference>
<dbReference type="InterPro" id="IPR012341">
    <property type="entry name" value="6hp_glycosidase-like_sf"/>
</dbReference>
<dbReference type="EMBL" id="VSSQ01023937">
    <property type="protein sequence ID" value="MPM71160.1"/>
    <property type="molecule type" value="Genomic_DNA"/>
</dbReference>
<comment type="caution">
    <text evidence="3">The sequence shown here is derived from an EMBL/GenBank/DDBJ whole genome shotgun (WGS) entry which is preliminary data.</text>
</comment>
<evidence type="ECO:0000313" key="3">
    <source>
        <dbReference type="EMBL" id="MPM71160.1"/>
    </source>
</evidence>
<organism evidence="3">
    <name type="scientific">bioreactor metagenome</name>
    <dbReference type="NCBI Taxonomy" id="1076179"/>
    <lineage>
        <taxon>unclassified sequences</taxon>
        <taxon>metagenomes</taxon>
        <taxon>ecological metagenomes</taxon>
    </lineage>
</organism>
<dbReference type="AlphaFoldDB" id="A0A645C057"/>
<accession>A0A645C057</accession>
<evidence type="ECO:0000256" key="1">
    <source>
        <dbReference type="ARBA" id="ARBA00008558"/>
    </source>
</evidence>
<dbReference type="FunFam" id="1.50.10.10:FF:000021">
    <property type="entry name" value="N-acylglucosamine 2-epimerase"/>
    <property type="match status" value="1"/>
</dbReference>
<proteinExistence type="inferred from homology"/>
<dbReference type="PANTHER" id="PTHR15108">
    <property type="entry name" value="N-ACYLGLUCOSAMINE-2-EPIMERASE"/>
    <property type="match status" value="1"/>
</dbReference>
<dbReference type="InterPro" id="IPR008928">
    <property type="entry name" value="6-hairpin_glycosidase_sf"/>
</dbReference>
<gene>
    <name evidence="3" type="primary">ce_4</name>
    <name evidence="3" type="ORF">SDC9_118123</name>
</gene>
<sequence length="393" mass="45579">MKQKFDLLYLQYQATLSLDILPFWLNHGFDEVNGGMYTGLDRDGSLLETDKSVWFQGRALWVFATAYREVEAKSEYRKVCDSLVSFIESHCFDPSDGRMYFRVSKEGKPVIKRLRYVFSETFAILGFAAYSRAFNRPDYAQKAYELFKKVEGYLATDGVLIPKFSTPSRGFGLPMILLNTVDELRSALPEKEAELNGAIDGYLKEIQTYFVRPELQIVVEQCNVDGSLQLEHFEGRLLNPGHAIEGAWFILKEARRRGNDADLMQLGLSMLDWMWNKGWDAEHGGIIYFRDALGKSPTEYWHDMKFWWPQCEAAIANLMAYTMSGKDAYLQRFEMVHQYIQNHFVDPEFGEWYGYLHKDGSLSTPLKGNMYKGPFHIPRMYLVCCQLLDELRK</sequence>
<dbReference type="SUPFAM" id="SSF48208">
    <property type="entry name" value="Six-hairpin glycosidases"/>
    <property type="match status" value="1"/>
</dbReference>
<reference evidence="3" key="1">
    <citation type="submission" date="2019-08" db="EMBL/GenBank/DDBJ databases">
        <authorList>
            <person name="Kucharzyk K."/>
            <person name="Murdoch R.W."/>
            <person name="Higgins S."/>
            <person name="Loffler F."/>
        </authorList>
    </citation>
    <scope>NUCLEOTIDE SEQUENCE</scope>
</reference>
<dbReference type="InterPro" id="IPR010819">
    <property type="entry name" value="AGE/CE"/>
</dbReference>